<dbReference type="InterPro" id="IPR000620">
    <property type="entry name" value="EamA_dom"/>
</dbReference>
<dbReference type="SUPFAM" id="SSF103481">
    <property type="entry name" value="Multidrug resistance efflux transporter EmrE"/>
    <property type="match status" value="2"/>
</dbReference>
<feature type="transmembrane region" description="Helical" evidence="1">
    <location>
        <begin position="217"/>
        <end position="240"/>
    </location>
</feature>
<feature type="domain" description="EamA" evidence="2">
    <location>
        <begin position="183"/>
        <end position="320"/>
    </location>
</feature>
<dbReference type="RefSeq" id="WP_078684103.1">
    <property type="nucleotide sequence ID" value="NZ_FUYA01000002.1"/>
</dbReference>
<keyword evidence="4" id="KW-1185">Reference proteome</keyword>
<dbReference type="GO" id="GO:0016020">
    <property type="term" value="C:membrane"/>
    <property type="evidence" value="ECO:0007669"/>
    <property type="project" value="InterPro"/>
</dbReference>
<evidence type="ECO:0000256" key="1">
    <source>
        <dbReference type="SAM" id="Phobius"/>
    </source>
</evidence>
<organism evidence="3 4">
    <name type="scientific">Desulfobaculum bizertense DSM 18034</name>
    <dbReference type="NCBI Taxonomy" id="1121442"/>
    <lineage>
        <taxon>Bacteria</taxon>
        <taxon>Pseudomonadati</taxon>
        <taxon>Thermodesulfobacteriota</taxon>
        <taxon>Desulfovibrionia</taxon>
        <taxon>Desulfovibrionales</taxon>
        <taxon>Desulfovibrionaceae</taxon>
        <taxon>Desulfobaculum</taxon>
    </lineage>
</organism>
<feature type="domain" description="EamA" evidence="2">
    <location>
        <begin position="22"/>
        <end position="169"/>
    </location>
</feature>
<keyword evidence="1" id="KW-0812">Transmembrane</keyword>
<protein>
    <submittedName>
        <fullName evidence="3">Uncharacterized membrane protein</fullName>
    </submittedName>
</protein>
<dbReference type="STRING" id="1121442.SAMN02745702_00794"/>
<feature type="transmembrane region" description="Helical" evidence="1">
    <location>
        <begin position="246"/>
        <end position="267"/>
    </location>
</feature>
<dbReference type="PANTHER" id="PTHR22911:SF137">
    <property type="entry name" value="SOLUTE CARRIER FAMILY 35 MEMBER G2-RELATED"/>
    <property type="match status" value="1"/>
</dbReference>
<feature type="transmembrane region" description="Helical" evidence="1">
    <location>
        <begin position="305"/>
        <end position="321"/>
    </location>
</feature>
<feature type="transmembrane region" description="Helical" evidence="1">
    <location>
        <begin position="125"/>
        <end position="146"/>
    </location>
</feature>
<name>A0A1T4VR15_9BACT</name>
<evidence type="ECO:0000313" key="4">
    <source>
        <dbReference type="Proteomes" id="UP000189733"/>
    </source>
</evidence>
<feature type="transmembrane region" description="Helical" evidence="1">
    <location>
        <begin position="279"/>
        <end position="299"/>
    </location>
</feature>
<evidence type="ECO:0000313" key="3">
    <source>
        <dbReference type="EMBL" id="SKA67298.1"/>
    </source>
</evidence>
<keyword evidence="1" id="KW-0472">Membrane</keyword>
<feature type="transmembrane region" description="Helical" evidence="1">
    <location>
        <begin position="98"/>
        <end position="119"/>
    </location>
</feature>
<evidence type="ECO:0000259" key="2">
    <source>
        <dbReference type="Pfam" id="PF00892"/>
    </source>
</evidence>
<feature type="transmembrane region" description="Helical" evidence="1">
    <location>
        <begin position="183"/>
        <end position="205"/>
    </location>
</feature>
<feature type="transmembrane region" description="Helical" evidence="1">
    <location>
        <begin position="24"/>
        <end position="48"/>
    </location>
</feature>
<feature type="transmembrane region" description="Helical" evidence="1">
    <location>
        <begin position="54"/>
        <end position="77"/>
    </location>
</feature>
<dbReference type="AlphaFoldDB" id="A0A1T4VR15"/>
<dbReference type="Proteomes" id="UP000189733">
    <property type="component" value="Unassembled WGS sequence"/>
</dbReference>
<dbReference type="Pfam" id="PF00892">
    <property type="entry name" value="EamA"/>
    <property type="match status" value="2"/>
</dbReference>
<keyword evidence="1" id="KW-1133">Transmembrane helix</keyword>
<dbReference type="InterPro" id="IPR037185">
    <property type="entry name" value="EmrE-like"/>
</dbReference>
<dbReference type="EMBL" id="FUYA01000002">
    <property type="protein sequence ID" value="SKA67298.1"/>
    <property type="molecule type" value="Genomic_DNA"/>
</dbReference>
<feature type="transmembrane region" description="Helical" evidence="1">
    <location>
        <begin position="153"/>
        <end position="171"/>
    </location>
</feature>
<sequence length="333" mass="35708">MKIYSPTVGELKEKRDIAFAKKGLAWALCSGIIWGAEGVVLGIALSMAPFADSPLWLLAPLTASGMHDLIAGCWTLMFNWKTGRLREIARSIFTKPGLFVCFGALCGGPIGMGGYLVALKFAGPAYVLPITSLYPAVASVLAMIFLKEKICGRAWLGLLMCIAGAFIISYAPPEGGVNSHFYWGIGIALLATLGWGAEGVFATYGMDLLDPTVVLNIYQIVSAFLYLFILLPLLGGWMVLEGAMTNFSGLVLVAAGFLGACCYILWYRAMNMTGVSRAMAMNITYALWGILFSAIFTDVQITQNLLWGALIITGGMVLVVGNPKDIANLRSVN</sequence>
<accession>A0A1T4VR15</accession>
<reference evidence="3 4" key="1">
    <citation type="submission" date="2017-02" db="EMBL/GenBank/DDBJ databases">
        <authorList>
            <person name="Peterson S.W."/>
        </authorList>
    </citation>
    <scope>NUCLEOTIDE SEQUENCE [LARGE SCALE GENOMIC DNA]</scope>
    <source>
        <strain evidence="3 4">DSM 18034</strain>
    </source>
</reference>
<proteinExistence type="predicted"/>
<gene>
    <name evidence="3" type="ORF">SAMN02745702_00794</name>
</gene>
<dbReference type="PANTHER" id="PTHR22911">
    <property type="entry name" value="ACYL-MALONYL CONDENSING ENZYME-RELATED"/>
    <property type="match status" value="1"/>
</dbReference>
<dbReference type="OrthoDB" id="5604143at2"/>
<dbReference type="Gene3D" id="1.10.3730.20">
    <property type="match status" value="1"/>
</dbReference>